<feature type="region of interest" description="Disordered" evidence="9">
    <location>
        <begin position="154"/>
        <end position="206"/>
    </location>
</feature>
<dbReference type="PROSITE" id="PS50014">
    <property type="entry name" value="BROMODOMAIN_2"/>
    <property type="match status" value="2"/>
</dbReference>
<dbReference type="CDD" id="cd04369">
    <property type="entry name" value="Bromodomain"/>
    <property type="match status" value="2"/>
</dbReference>
<dbReference type="GO" id="GO:0006338">
    <property type="term" value="P:chromatin remodeling"/>
    <property type="evidence" value="ECO:0007669"/>
    <property type="project" value="InterPro"/>
</dbReference>
<evidence type="ECO:0000256" key="4">
    <source>
        <dbReference type="ARBA" id="ARBA00023015"/>
    </source>
</evidence>
<comment type="subcellular location">
    <subcellularLocation>
        <location evidence="1">Nucleus</location>
    </subcellularLocation>
</comment>
<dbReference type="SMART" id="SM00297">
    <property type="entry name" value="BROMO"/>
    <property type="match status" value="2"/>
</dbReference>
<keyword evidence="6" id="KW-0804">Transcription</keyword>
<dbReference type="InterPro" id="IPR037382">
    <property type="entry name" value="Rsc/polybromo"/>
</dbReference>
<dbReference type="Proteomes" id="UP000478008">
    <property type="component" value="Unassembled WGS sequence"/>
</dbReference>
<evidence type="ECO:0000256" key="6">
    <source>
        <dbReference type="ARBA" id="ARBA00023163"/>
    </source>
</evidence>
<gene>
    <name evidence="10" type="ORF">DEBR0S1_29492G</name>
</gene>
<dbReference type="InterPro" id="IPR001487">
    <property type="entry name" value="Bromodomain"/>
</dbReference>
<protein>
    <submittedName>
        <fullName evidence="10">DEBR0S1_29492g1_1</fullName>
    </submittedName>
</protein>
<feature type="compositionally biased region" description="Basic and acidic residues" evidence="9">
    <location>
        <begin position="154"/>
        <end position="168"/>
    </location>
</feature>
<evidence type="ECO:0000256" key="5">
    <source>
        <dbReference type="ARBA" id="ARBA00023117"/>
    </source>
</evidence>
<keyword evidence="7" id="KW-0539">Nucleus</keyword>
<keyword evidence="11" id="KW-1185">Reference proteome</keyword>
<dbReference type="GO" id="GO:0006368">
    <property type="term" value="P:transcription elongation by RNA polymerase II"/>
    <property type="evidence" value="ECO:0007669"/>
    <property type="project" value="TreeGrafter"/>
</dbReference>
<keyword evidence="2" id="KW-0677">Repeat</keyword>
<sequence length="666" mass="74952">MPRGRRPAVTLTIHRGTKDALKNVEIETTIHKDDYFTKKMMKEIYSSTIDGAINLKDEKTDEYIAGPFMKLPPKRQFPDYYDIISQPISLHEIQIKANPRKTKSADLPTLYEFVQYFKLMSDNAASYNGADSLIAKDAHHLFEFAKIHCEKFAEENRKERPSSKDDNIAVKAESSGDESSTANTEAELTTSPVKPSEESSASDLFEQKDHTSNLNKILRSVIAFRSSHHKNSLKLSIPFMNPVDGNEYPDYYKVIKKGMCFNDVAENLKAGRYKNGAAGIQSFRDDVELIFLNATTYNAAGSAIYRDAITLKTYFQKKMDKFGLQGKVTDDIVEQEPAISKPKKQEEEKKPKLKRKIVIPDSIFPFPKRRGRKSNKQKQIEAQIKAEYLRRHAEGASEEDFPTDEIISQIEEDYTTSGKVEQTTAPPQTVVAAPSPIIAQDVIPFIRKHDIEKAKNVEAVDDITAFIKRFTFSSAVRQYSSYSSDVTEYFEHCMIEPAGNSTIGGSTYSITIPAEEIIGQPLIVLVSLQNRIIDEKYTTELKVNKEILKPQPLSISYDDDDDDGEFVACKFEFKLGLGLNLFEFQLKVPFPLKKKKTEEEKAKDLVAKVAADAKISEDGVVTRSASHKASDSPDTVSTVTNTADETVIKDGNQFFKESVKVWVKVA</sequence>
<organism evidence="10 11">
    <name type="scientific">Dekkera bruxellensis</name>
    <name type="common">Brettanomyces custersii</name>
    <dbReference type="NCBI Taxonomy" id="5007"/>
    <lineage>
        <taxon>Eukaryota</taxon>
        <taxon>Fungi</taxon>
        <taxon>Dikarya</taxon>
        <taxon>Ascomycota</taxon>
        <taxon>Saccharomycotina</taxon>
        <taxon>Pichiomycetes</taxon>
        <taxon>Pichiales</taxon>
        <taxon>Pichiaceae</taxon>
        <taxon>Brettanomyces</taxon>
    </lineage>
</organism>
<dbReference type="Pfam" id="PF00439">
    <property type="entry name" value="Bromodomain"/>
    <property type="match status" value="2"/>
</dbReference>
<dbReference type="SUPFAM" id="SSF47370">
    <property type="entry name" value="Bromodomain"/>
    <property type="match status" value="2"/>
</dbReference>
<accession>A0A7D9CW84</accession>
<evidence type="ECO:0000313" key="11">
    <source>
        <dbReference type="Proteomes" id="UP000478008"/>
    </source>
</evidence>
<evidence type="ECO:0000256" key="1">
    <source>
        <dbReference type="ARBA" id="ARBA00004123"/>
    </source>
</evidence>
<dbReference type="PANTHER" id="PTHR16062">
    <property type="entry name" value="SWI/SNF-RELATED"/>
    <property type="match status" value="1"/>
</dbReference>
<dbReference type="EMBL" id="CABFWN010000001">
    <property type="protein sequence ID" value="VUG16936.1"/>
    <property type="molecule type" value="Genomic_DNA"/>
</dbReference>
<dbReference type="GO" id="GO:0003682">
    <property type="term" value="F:chromatin binding"/>
    <property type="evidence" value="ECO:0007669"/>
    <property type="project" value="TreeGrafter"/>
</dbReference>
<evidence type="ECO:0000256" key="8">
    <source>
        <dbReference type="PROSITE-ProRule" id="PRU00035"/>
    </source>
</evidence>
<dbReference type="InterPro" id="IPR036427">
    <property type="entry name" value="Bromodomain-like_sf"/>
</dbReference>
<evidence type="ECO:0000313" key="10">
    <source>
        <dbReference type="EMBL" id="VUG16936.1"/>
    </source>
</evidence>
<evidence type="ECO:0000256" key="7">
    <source>
        <dbReference type="ARBA" id="ARBA00023242"/>
    </source>
</evidence>
<proteinExistence type="predicted"/>
<evidence type="ECO:0000256" key="9">
    <source>
        <dbReference type="SAM" id="MobiDB-lite"/>
    </source>
</evidence>
<keyword evidence="4" id="KW-0805">Transcription regulation</keyword>
<dbReference type="GO" id="GO:0016586">
    <property type="term" value="C:RSC-type complex"/>
    <property type="evidence" value="ECO:0007669"/>
    <property type="project" value="InterPro"/>
</dbReference>
<feature type="compositionally biased region" description="Polar residues" evidence="9">
    <location>
        <begin position="177"/>
        <end position="202"/>
    </location>
</feature>
<dbReference type="Gene3D" id="1.20.920.10">
    <property type="entry name" value="Bromodomain-like"/>
    <property type="match status" value="2"/>
</dbReference>
<evidence type="ECO:0000256" key="3">
    <source>
        <dbReference type="ARBA" id="ARBA00022853"/>
    </source>
</evidence>
<reference evidence="10 11" key="1">
    <citation type="submission" date="2019-07" db="EMBL/GenBank/DDBJ databases">
        <authorList>
            <person name="Friedrich A."/>
            <person name="Schacherer J."/>
        </authorList>
    </citation>
    <scope>NUCLEOTIDE SEQUENCE [LARGE SCALE GENOMIC DNA]</scope>
</reference>
<name>A0A7D9CW84_DEKBR</name>
<dbReference type="PRINTS" id="PR00503">
    <property type="entry name" value="BROMODOMAIN"/>
</dbReference>
<evidence type="ECO:0000256" key="2">
    <source>
        <dbReference type="ARBA" id="ARBA00022737"/>
    </source>
</evidence>
<keyword evidence="3" id="KW-0156">Chromatin regulator</keyword>
<dbReference type="PANTHER" id="PTHR16062:SF19">
    <property type="entry name" value="PROTEIN POLYBROMO-1"/>
    <property type="match status" value="1"/>
</dbReference>
<keyword evidence="5 8" id="KW-0103">Bromodomain</keyword>
<dbReference type="AlphaFoldDB" id="A0A7D9CW84"/>